<sequence length="320" mass="36322">MASRTMIITESLSQQKVDQIQQYIPDWNIVVGKETEIWKPYVKEAEIIAGWNRRIEQEVLSQDSNLRWIQSWSAGVNSFPLEQLKVREILLTTASGVHAYPISETIFAMMLGFTRNIHTYVRNQLKKQWDDTNLKLEIHDKTIGIIGVGEIGLETAKIAKAFGMKVIGVRNSGKQAKFVDEMYKTEQLPTVLKQCDFVIVCLPLTKKTHHLFGKEQFKQMKSTAFFVNIGRGEIVDENALISALRNGEIAGAGLDVFEKEPLQEDSPLWDLENVIITPHTAGSTAQYDQRVIENILIPNLKNYLSGNDLTINLVDYHKGY</sequence>
<evidence type="ECO:0000259" key="6">
    <source>
        <dbReference type="Pfam" id="PF02826"/>
    </source>
</evidence>
<dbReference type="PANTHER" id="PTHR43333">
    <property type="entry name" value="2-HACID_DH_C DOMAIN-CONTAINING PROTEIN"/>
    <property type="match status" value="1"/>
</dbReference>
<evidence type="ECO:0000256" key="1">
    <source>
        <dbReference type="ARBA" id="ARBA00005854"/>
    </source>
</evidence>
<dbReference type="AlphaFoldDB" id="A0A0A6V9Z4"/>
<dbReference type="Proteomes" id="UP000476934">
    <property type="component" value="Unassembled WGS sequence"/>
</dbReference>
<dbReference type="InterPro" id="IPR006140">
    <property type="entry name" value="D-isomer_DH_NAD-bd"/>
</dbReference>
<dbReference type="GO" id="GO:0051287">
    <property type="term" value="F:NAD binding"/>
    <property type="evidence" value="ECO:0007669"/>
    <property type="project" value="InterPro"/>
</dbReference>
<keyword evidence="2 4" id="KW-0560">Oxidoreductase</keyword>
<gene>
    <name evidence="8" type="ORF">G4D61_09405</name>
    <name evidence="7" type="ORF">NG54_15770</name>
</gene>
<comment type="similarity">
    <text evidence="1 4">Belongs to the D-isomer specific 2-hydroxyacid dehydrogenase family.</text>
</comment>
<dbReference type="PANTHER" id="PTHR43333:SF1">
    <property type="entry name" value="D-ISOMER SPECIFIC 2-HYDROXYACID DEHYDROGENASE NAD-BINDING DOMAIN-CONTAINING PROTEIN"/>
    <property type="match status" value="1"/>
</dbReference>
<dbReference type="STRING" id="363870.NG54_15770"/>
<evidence type="ECO:0000256" key="3">
    <source>
        <dbReference type="ARBA" id="ARBA00023027"/>
    </source>
</evidence>
<keyword evidence="10" id="KW-1185">Reference proteome</keyword>
<dbReference type="Gene3D" id="3.40.50.720">
    <property type="entry name" value="NAD(P)-binding Rossmann-like Domain"/>
    <property type="match status" value="2"/>
</dbReference>
<name>A0A0A6V9Z4_9BACI</name>
<feature type="domain" description="D-isomer specific 2-hydroxyacid dehydrogenase catalytic" evidence="5">
    <location>
        <begin position="7"/>
        <end position="309"/>
    </location>
</feature>
<evidence type="ECO:0000256" key="2">
    <source>
        <dbReference type="ARBA" id="ARBA00023002"/>
    </source>
</evidence>
<evidence type="ECO:0000259" key="5">
    <source>
        <dbReference type="Pfam" id="PF00389"/>
    </source>
</evidence>
<evidence type="ECO:0000313" key="7">
    <source>
        <dbReference type="EMBL" id="KHD84391.1"/>
    </source>
</evidence>
<keyword evidence="3" id="KW-0520">NAD</keyword>
<organism evidence="7 9">
    <name type="scientific">Heyndrickxia ginsengihumi</name>
    <dbReference type="NCBI Taxonomy" id="363870"/>
    <lineage>
        <taxon>Bacteria</taxon>
        <taxon>Bacillati</taxon>
        <taxon>Bacillota</taxon>
        <taxon>Bacilli</taxon>
        <taxon>Bacillales</taxon>
        <taxon>Bacillaceae</taxon>
        <taxon>Heyndrickxia</taxon>
    </lineage>
</organism>
<dbReference type="SUPFAM" id="SSF52283">
    <property type="entry name" value="Formate/glycerate dehydrogenase catalytic domain-like"/>
    <property type="match status" value="1"/>
</dbReference>
<dbReference type="PROSITE" id="PS00671">
    <property type="entry name" value="D_2_HYDROXYACID_DH_3"/>
    <property type="match status" value="1"/>
</dbReference>
<evidence type="ECO:0000256" key="4">
    <source>
        <dbReference type="RuleBase" id="RU003719"/>
    </source>
</evidence>
<dbReference type="InterPro" id="IPR006139">
    <property type="entry name" value="D-isomer_2_OHA_DH_cat_dom"/>
</dbReference>
<dbReference type="CDD" id="cd05300">
    <property type="entry name" value="2-Hacid_dh_1"/>
    <property type="match status" value="1"/>
</dbReference>
<dbReference type="EMBL" id="JRUN01000063">
    <property type="protein sequence ID" value="KHD84391.1"/>
    <property type="molecule type" value="Genomic_DNA"/>
</dbReference>
<dbReference type="Pfam" id="PF02826">
    <property type="entry name" value="2-Hacid_dh_C"/>
    <property type="match status" value="1"/>
</dbReference>
<dbReference type="GO" id="GO:0016616">
    <property type="term" value="F:oxidoreductase activity, acting on the CH-OH group of donors, NAD or NADP as acceptor"/>
    <property type="evidence" value="ECO:0007669"/>
    <property type="project" value="InterPro"/>
</dbReference>
<proteinExistence type="inferred from homology"/>
<reference evidence="7 9" key="1">
    <citation type="submission" date="2014-10" db="EMBL/GenBank/DDBJ databases">
        <title>Draft genome of phytase producing Bacillus ginsengihumi strain M2.11.</title>
        <authorList>
            <person name="Toymentseva A."/>
            <person name="Boulygina E.A."/>
            <person name="Kazakov S.V."/>
            <person name="Kayumov I."/>
            <person name="Suleimanova A.D."/>
            <person name="Mardanova A.M."/>
            <person name="Maria S.N."/>
            <person name="Sergey M.Y."/>
            <person name="Sharipova M.R."/>
        </authorList>
    </citation>
    <scope>NUCLEOTIDE SEQUENCE [LARGE SCALE GENOMIC DNA]</scope>
    <source>
        <strain evidence="7 9">M2.11</strain>
    </source>
</reference>
<dbReference type="Pfam" id="PF00389">
    <property type="entry name" value="2-Hacid_dh"/>
    <property type="match status" value="1"/>
</dbReference>
<dbReference type="InterPro" id="IPR036291">
    <property type="entry name" value="NAD(P)-bd_dom_sf"/>
</dbReference>
<evidence type="ECO:0000313" key="8">
    <source>
        <dbReference type="EMBL" id="NEY20175.1"/>
    </source>
</evidence>
<dbReference type="InterPro" id="IPR029753">
    <property type="entry name" value="D-isomer_DH_CS"/>
</dbReference>
<dbReference type="OrthoDB" id="9805416at2"/>
<protein>
    <submittedName>
        <fullName evidence="7 8">2-hydroxyacid dehydrogenase</fullName>
    </submittedName>
</protein>
<dbReference type="RefSeq" id="WP_035355856.1">
    <property type="nucleotide sequence ID" value="NZ_JAAIWK010000013.1"/>
</dbReference>
<dbReference type="EMBL" id="JAAIWK010000013">
    <property type="protein sequence ID" value="NEY20175.1"/>
    <property type="molecule type" value="Genomic_DNA"/>
</dbReference>
<dbReference type="Proteomes" id="UP000030588">
    <property type="component" value="Unassembled WGS sequence"/>
</dbReference>
<reference evidence="8" key="2">
    <citation type="submission" date="2020-02" db="EMBL/GenBank/DDBJ databases">
        <authorList>
            <person name="Feng H."/>
        </authorList>
    </citation>
    <scope>NUCLEOTIDE SEQUENCE [LARGE SCALE GENOMIC DNA]</scope>
    <source>
        <strain evidence="8">Gsoil 114</strain>
    </source>
</reference>
<feature type="domain" description="D-isomer specific 2-hydroxyacid dehydrogenase NAD-binding" evidence="6">
    <location>
        <begin position="107"/>
        <end position="281"/>
    </location>
</feature>
<comment type="caution">
    <text evidence="7">The sequence shown here is derived from an EMBL/GenBank/DDBJ whole genome shotgun (WGS) entry which is preliminary data.</text>
</comment>
<dbReference type="SUPFAM" id="SSF51735">
    <property type="entry name" value="NAD(P)-binding Rossmann-fold domains"/>
    <property type="match status" value="1"/>
</dbReference>
<accession>A0A0A6V9Z4</accession>
<reference evidence="8 10" key="3">
    <citation type="submission" date="2020-03" db="EMBL/GenBank/DDBJ databases">
        <title>Bacillus aquiflavi sp. nov., isolated from yellow water of strong flavor Chinese baijiu in Yibin region of China.</title>
        <authorList>
            <person name="Xie J."/>
        </authorList>
    </citation>
    <scope>NUCLEOTIDE SEQUENCE [LARGE SCALE GENOMIC DNA]</scope>
    <source>
        <strain evidence="8 10">Gsoil 114</strain>
    </source>
</reference>
<dbReference type="FunFam" id="3.40.50.720:FF:000363">
    <property type="entry name" value="D-isomer specific 2-hydroxyacid dehydrogenase"/>
    <property type="match status" value="1"/>
</dbReference>
<evidence type="ECO:0000313" key="10">
    <source>
        <dbReference type="Proteomes" id="UP000476934"/>
    </source>
</evidence>
<evidence type="ECO:0000313" key="9">
    <source>
        <dbReference type="Proteomes" id="UP000030588"/>
    </source>
</evidence>